<dbReference type="EMBL" id="MJFZ01000458">
    <property type="protein sequence ID" value="RAW28941.1"/>
    <property type="molecule type" value="Genomic_DNA"/>
</dbReference>
<sequence length="184" mass="21179">MWYAARHFDHRVQLSRFLESPGQKHWDAGALPVEDQECWHYVRWTPRNGARRLLGCRLDRQTDDRRSVSGLMLMMHGVPVVWRSTFQNTVALSSNEAEYIALSDCVKEVVWMRLLLKDIGSEQDNRMVIYEANQGAMALANNVGLEYVDTKNQLADYLTKGLSTKPLRYLVDRSNFGSKPETSN</sequence>
<accession>A0A329RWM7</accession>
<evidence type="ECO:0000313" key="1">
    <source>
        <dbReference type="EMBL" id="RAW28941.1"/>
    </source>
</evidence>
<name>A0A329RWM7_9STRA</name>
<proteinExistence type="predicted"/>
<dbReference type="AlphaFoldDB" id="A0A329RWM7"/>
<gene>
    <name evidence="1" type="ORF">PC110_g14677</name>
</gene>
<dbReference type="VEuPathDB" id="FungiDB:PC110_g14677"/>
<dbReference type="PANTHER" id="PTHR11439:SF440">
    <property type="entry name" value="INTEGRASE CATALYTIC DOMAIN-CONTAINING PROTEIN"/>
    <property type="match status" value="1"/>
</dbReference>
<dbReference type="Proteomes" id="UP000251314">
    <property type="component" value="Unassembled WGS sequence"/>
</dbReference>
<keyword evidence="2" id="KW-1185">Reference proteome</keyword>
<dbReference type="OrthoDB" id="90737at2759"/>
<dbReference type="PANTHER" id="PTHR11439">
    <property type="entry name" value="GAG-POL-RELATED RETROTRANSPOSON"/>
    <property type="match status" value="1"/>
</dbReference>
<evidence type="ECO:0000313" key="2">
    <source>
        <dbReference type="Proteomes" id="UP000251314"/>
    </source>
</evidence>
<dbReference type="STRING" id="29920.A0A329RWM7"/>
<organism evidence="1 2">
    <name type="scientific">Phytophthora cactorum</name>
    <dbReference type="NCBI Taxonomy" id="29920"/>
    <lineage>
        <taxon>Eukaryota</taxon>
        <taxon>Sar</taxon>
        <taxon>Stramenopiles</taxon>
        <taxon>Oomycota</taxon>
        <taxon>Peronosporomycetes</taxon>
        <taxon>Peronosporales</taxon>
        <taxon>Peronosporaceae</taxon>
        <taxon>Phytophthora</taxon>
    </lineage>
</organism>
<protein>
    <recommendedName>
        <fullName evidence="3">Reverse transcriptase Ty1/copia-type domain-containing protein</fullName>
    </recommendedName>
</protein>
<comment type="caution">
    <text evidence="1">The sequence shown here is derived from an EMBL/GenBank/DDBJ whole genome shotgun (WGS) entry which is preliminary data.</text>
</comment>
<reference evidence="1 2" key="1">
    <citation type="submission" date="2018-01" db="EMBL/GenBank/DDBJ databases">
        <title>Draft genome of the strawberry crown rot pathogen Phytophthora cactorum.</title>
        <authorList>
            <person name="Armitage A.D."/>
            <person name="Lysoe E."/>
            <person name="Nellist C.F."/>
            <person name="Harrison R.J."/>
            <person name="Brurberg M.B."/>
        </authorList>
    </citation>
    <scope>NUCLEOTIDE SEQUENCE [LARGE SCALE GENOMIC DNA]</scope>
    <source>
        <strain evidence="1 2">10300</strain>
    </source>
</reference>
<dbReference type="CDD" id="cd09272">
    <property type="entry name" value="RNase_HI_RT_Ty1"/>
    <property type="match status" value="1"/>
</dbReference>
<evidence type="ECO:0008006" key="3">
    <source>
        <dbReference type="Google" id="ProtNLM"/>
    </source>
</evidence>